<evidence type="ECO:0000256" key="6">
    <source>
        <dbReference type="ARBA" id="ARBA00042471"/>
    </source>
</evidence>
<feature type="binding site" evidence="12">
    <location>
        <position position="65"/>
    </location>
    <ligand>
        <name>Mg(2+)</name>
        <dbReference type="ChEBI" id="CHEBI:18420"/>
        <label>1</label>
    </ligand>
</feature>
<dbReference type="EC" id="3.2.1.143" evidence="2"/>
<evidence type="ECO:0000256" key="8">
    <source>
        <dbReference type="ARBA" id="ARBA00042850"/>
    </source>
</evidence>
<evidence type="ECO:0000313" key="13">
    <source>
        <dbReference type="Proteomes" id="UP000046392"/>
    </source>
</evidence>
<reference evidence="14" key="1">
    <citation type="submission" date="2017-02" db="UniProtKB">
        <authorList>
            <consortium name="WormBaseParasite"/>
        </authorList>
    </citation>
    <scope>IDENTIFICATION</scope>
</reference>
<evidence type="ECO:0000256" key="7">
    <source>
        <dbReference type="ARBA" id="ARBA00042722"/>
    </source>
</evidence>
<dbReference type="SUPFAM" id="SSF101478">
    <property type="entry name" value="ADP-ribosylglycohydrolase"/>
    <property type="match status" value="1"/>
</dbReference>
<keyword evidence="13" id="KW-1185">Reference proteome</keyword>
<evidence type="ECO:0000256" key="5">
    <source>
        <dbReference type="ARBA" id="ARBA00042398"/>
    </source>
</evidence>
<evidence type="ECO:0000256" key="11">
    <source>
        <dbReference type="ARBA" id="ARBA00049015"/>
    </source>
</evidence>
<comment type="catalytic activity">
    <reaction evidence="11">
        <text>alpha-NAD(+) + H2O = ADP-D-ribose + nicotinamide + H(+)</text>
        <dbReference type="Rhea" id="RHEA:68792"/>
        <dbReference type="ChEBI" id="CHEBI:15377"/>
        <dbReference type="ChEBI" id="CHEBI:15378"/>
        <dbReference type="ChEBI" id="CHEBI:17154"/>
        <dbReference type="ChEBI" id="CHEBI:57967"/>
        <dbReference type="ChEBI" id="CHEBI:77017"/>
    </reaction>
</comment>
<dbReference type="PANTHER" id="PTHR16222">
    <property type="entry name" value="ADP-RIBOSYLGLYCOHYDROLASE"/>
    <property type="match status" value="1"/>
</dbReference>
<comment type="similarity">
    <text evidence="1">Belongs to the ADP-ribosylglycohydrolase family.</text>
</comment>
<proteinExistence type="inferred from homology"/>
<keyword evidence="3" id="KW-0378">Hydrolase</keyword>
<dbReference type="Pfam" id="PF03747">
    <property type="entry name" value="ADP_ribosyl_GH"/>
    <property type="match status" value="1"/>
</dbReference>
<feature type="binding site" evidence="12">
    <location>
        <position position="290"/>
    </location>
    <ligand>
        <name>Mg(2+)</name>
        <dbReference type="ChEBI" id="CHEBI:18420"/>
        <label>1</label>
    </ligand>
</feature>
<dbReference type="InterPro" id="IPR050792">
    <property type="entry name" value="ADP-ribosylglycohydrolase"/>
</dbReference>
<comment type="cofactor">
    <cofactor evidence="12">
        <name>Mg(2+)</name>
        <dbReference type="ChEBI" id="CHEBI:18420"/>
    </cofactor>
    <text evidence="12">Binds 2 magnesium ions per subunit.</text>
</comment>
<keyword evidence="12" id="KW-0479">Metal-binding</keyword>
<organism evidence="13 14">
    <name type="scientific">Strongyloides papillosus</name>
    <name type="common">Intestinal threadworm</name>
    <dbReference type="NCBI Taxonomy" id="174720"/>
    <lineage>
        <taxon>Eukaryota</taxon>
        <taxon>Metazoa</taxon>
        <taxon>Ecdysozoa</taxon>
        <taxon>Nematoda</taxon>
        <taxon>Chromadorea</taxon>
        <taxon>Rhabditida</taxon>
        <taxon>Tylenchina</taxon>
        <taxon>Panagrolaimomorpha</taxon>
        <taxon>Strongyloidoidea</taxon>
        <taxon>Strongyloididae</taxon>
        <taxon>Strongyloides</taxon>
    </lineage>
</organism>
<dbReference type="Proteomes" id="UP000046392">
    <property type="component" value="Unplaced"/>
</dbReference>
<dbReference type="GO" id="GO:0004649">
    <property type="term" value="F:poly(ADP-ribose) glycohydrolase activity"/>
    <property type="evidence" value="ECO:0007669"/>
    <property type="project" value="UniProtKB-EC"/>
</dbReference>
<dbReference type="AlphaFoldDB" id="A0A0N5CB15"/>
<protein>
    <recommendedName>
        <fullName evidence="4">ADP-ribosylhydrolase ARH3</fullName>
        <ecNumber evidence="2">3.2.1.143</ecNumber>
    </recommendedName>
    <alternativeName>
        <fullName evidence="5">ADP-ribose glycohydrolase ARH3</fullName>
    </alternativeName>
    <alternativeName>
        <fullName evidence="6">ADP-ribosylhydrolase 3</fullName>
    </alternativeName>
    <alternativeName>
        <fullName evidence="9">O-acetyl-ADP-ribose deacetylase ARH3</fullName>
    </alternativeName>
    <alternativeName>
        <fullName evidence="10">Poly(ADP-ribose) glycohydrolase ARH3</fullName>
    </alternativeName>
    <alternativeName>
        <fullName evidence="8">[Protein ADP-ribosylarginine] hydrolase-like protein 2</fullName>
    </alternativeName>
    <alternativeName>
        <fullName evidence="7">[Protein ADP-ribosylserine] hydrolase</fullName>
    </alternativeName>
</protein>
<dbReference type="PANTHER" id="PTHR16222:SF24">
    <property type="entry name" value="ADP-RIBOSYLHYDROLASE ARH3"/>
    <property type="match status" value="1"/>
</dbReference>
<dbReference type="InterPro" id="IPR036705">
    <property type="entry name" value="Ribosyl_crysJ1_sf"/>
</dbReference>
<evidence type="ECO:0000256" key="3">
    <source>
        <dbReference type="ARBA" id="ARBA00022801"/>
    </source>
</evidence>
<dbReference type="GO" id="GO:0046872">
    <property type="term" value="F:metal ion binding"/>
    <property type="evidence" value="ECO:0007669"/>
    <property type="project" value="UniProtKB-KW"/>
</dbReference>
<dbReference type="Gene3D" id="1.10.4080.10">
    <property type="entry name" value="ADP-ribosylation/Crystallin J1"/>
    <property type="match status" value="1"/>
</dbReference>
<evidence type="ECO:0000256" key="2">
    <source>
        <dbReference type="ARBA" id="ARBA00012255"/>
    </source>
</evidence>
<keyword evidence="12" id="KW-0460">Magnesium</keyword>
<dbReference type="STRING" id="174720.A0A0N5CB15"/>
<evidence type="ECO:0000256" key="4">
    <source>
        <dbReference type="ARBA" id="ARBA00041057"/>
    </source>
</evidence>
<evidence type="ECO:0000256" key="12">
    <source>
        <dbReference type="PIRSR" id="PIRSR605502-1"/>
    </source>
</evidence>
<evidence type="ECO:0000256" key="9">
    <source>
        <dbReference type="ARBA" id="ARBA00043187"/>
    </source>
</evidence>
<dbReference type="WBParaSite" id="SPAL_0001508000.1">
    <property type="protein sequence ID" value="SPAL_0001508000.1"/>
    <property type="gene ID" value="SPAL_0001508000"/>
</dbReference>
<name>A0A0N5CB15_STREA</name>
<sequence>MQDPIHERAVGALLGQAIGDAIGCRYQYRSSEDIKDQIEADKDMNGFLPIRGSAVFNFPPGMVNDRTEYCMLVARILSKRTLFKIQDLLESMLRWKKSDPIEFQNSIFTVLGSLDFNENRNPVIDKLLKNEEELETFLSANANHINKRSLSNMCLNIAVPTAIVTTRQSSTIVSGLVNRLTRITQPHPTAIDGVRVLTSAIRSLLMYGDTNRALETARMSGKSRTILEHLSNSAKCAHPQEGDEVLREIRGEKELPVDYLGIALQIAFYNLRYAKSFEEGIINAILMGGDTAANASITGALLGAKFGVSSIPEPWRRTVTEVKHERHSKFPDVYLGDAEEYYIFTIKNSNFFISNIEGEKNNHLTIIIKYICVIILIFSKIHKKYQLKKEEKIRLNGCLILLKLFLMCL</sequence>
<dbReference type="InterPro" id="IPR005502">
    <property type="entry name" value="Ribosyl_crysJ1"/>
</dbReference>
<accession>A0A0N5CB15</accession>
<evidence type="ECO:0000256" key="10">
    <source>
        <dbReference type="ARBA" id="ARBA00043193"/>
    </source>
</evidence>
<evidence type="ECO:0000256" key="1">
    <source>
        <dbReference type="ARBA" id="ARBA00010702"/>
    </source>
</evidence>
<evidence type="ECO:0000313" key="14">
    <source>
        <dbReference type="WBParaSite" id="SPAL_0001508000.1"/>
    </source>
</evidence>